<organism evidence="3 4">
    <name type="scientific">Algisphaera agarilytica</name>
    <dbReference type="NCBI Taxonomy" id="1385975"/>
    <lineage>
        <taxon>Bacteria</taxon>
        <taxon>Pseudomonadati</taxon>
        <taxon>Planctomycetota</taxon>
        <taxon>Phycisphaerae</taxon>
        <taxon>Phycisphaerales</taxon>
        <taxon>Phycisphaeraceae</taxon>
        <taxon>Algisphaera</taxon>
    </lineage>
</organism>
<evidence type="ECO:0000256" key="1">
    <source>
        <dbReference type="SAM" id="MobiDB-lite"/>
    </source>
</evidence>
<dbReference type="EMBL" id="JACHGY010000001">
    <property type="protein sequence ID" value="MBB6429974.1"/>
    <property type="molecule type" value="Genomic_DNA"/>
</dbReference>
<comment type="caution">
    <text evidence="3">The sequence shown here is derived from an EMBL/GenBank/DDBJ whole genome shotgun (WGS) entry which is preliminary data.</text>
</comment>
<feature type="chain" id="PRO_5031356390" description="PEP-CTERM protein-sorting domain-containing protein" evidence="2">
    <location>
        <begin position="32"/>
        <end position="124"/>
    </location>
</feature>
<keyword evidence="2" id="KW-0732">Signal</keyword>
<feature type="region of interest" description="Disordered" evidence="1">
    <location>
        <begin position="63"/>
        <end position="100"/>
    </location>
</feature>
<dbReference type="RefSeq" id="WP_184677521.1">
    <property type="nucleotide sequence ID" value="NZ_JACHGY010000001.1"/>
</dbReference>
<evidence type="ECO:0000256" key="2">
    <source>
        <dbReference type="SAM" id="SignalP"/>
    </source>
</evidence>
<sequence>MTNIASTNLTKLLAATAVLAAILFTVGQAEAGTQMPYWKKMQLQSQYTTPPASTNDPIVLVKETEPQDNGDNERVGDNNWPGDMGGGGDNGGKPSAVPTPSAVLGGIAMLGLIAGRRQRRDEDA</sequence>
<proteinExistence type="predicted"/>
<evidence type="ECO:0000313" key="3">
    <source>
        <dbReference type="EMBL" id="MBB6429974.1"/>
    </source>
</evidence>
<name>A0A7X0LKL6_9BACT</name>
<evidence type="ECO:0008006" key="5">
    <source>
        <dbReference type="Google" id="ProtNLM"/>
    </source>
</evidence>
<dbReference type="AlphaFoldDB" id="A0A7X0LKL6"/>
<protein>
    <recommendedName>
        <fullName evidence="5">PEP-CTERM protein-sorting domain-containing protein</fullName>
    </recommendedName>
</protein>
<gene>
    <name evidence="3" type="ORF">HNQ40_001780</name>
</gene>
<feature type="signal peptide" evidence="2">
    <location>
        <begin position="1"/>
        <end position="31"/>
    </location>
</feature>
<keyword evidence="4" id="KW-1185">Reference proteome</keyword>
<evidence type="ECO:0000313" key="4">
    <source>
        <dbReference type="Proteomes" id="UP000541810"/>
    </source>
</evidence>
<reference evidence="3 4" key="1">
    <citation type="submission" date="2020-08" db="EMBL/GenBank/DDBJ databases">
        <title>Genomic Encyclopedia of Type Strains, Phase IV (KMG-IV): sequencing the most valuable type-strain genomes for metagenomic binning, comparative biology and taxonomic classification.</title>
        <authorList>
            <person name="Goeker M."/>
        </authorList>
    </citation>
    <scope>NUCLEOTIDE SEQUENCE [LARGE SCALE GENOMIC DNA]</scope>
    <source>
        <strain evidence="3 4">DSM 103725</strain>
    </source>
</reference>
<accession>A0A7X0LKL6</accession>
<dbReference type="Proteomes" id="UP000541810">
    <property type="component" value="Unassembled WGS sequence"/>
</dbReference>